<keyword evidence="3" id="KW-1185">Reference proteome</keyword>
<comment type="caution">
    <text evidence="2">The sequence shown here is derived from an EMBL/GenBank/DDBJ whole genome shotgun (WGS) entry which is preliminary data.</text>
</comment>
<sequence>MLAKISSKIKKKILSNEATIARLLHEEASSLKEDPPQWFYQLKGKEKEKERPREDKSPKKESSPSQGQKEEHIPPCLGSLFKSSSINCFKCLGKGHIVS</sequence>
<feature type="compositionally biased region" description="Basic and acidic residues" evidence="1">
    <location>
        <begin position="43"/>
        <end position="73"/>
    </location>
</feature>
<gene>
    <name evidence="2" type="ORF">CR513_16506</name>
</gene>
<proteinExistence type="predicted"/>
<name>A0A371HBZ4_MUCPR</name>
<dbReference type="EMBL" id="QJKJ01003027">
    <property type="protein sequence ID" value="RDY00329.1"/>
    <property type="molecule type" value="Genomic_DNA"/>
</dbReference>
<evidence type="ECO:0000256" key="1">
    <source>
        <dbReference type="SAM" id="MobiDB-lite"/>
    </source>
</evidence>
<dbReference type="AlphaFoldDB" id="A0A371HBZ4"/>
<reference evidence="2" key="1">
    <citation type="submission" date="2018-05" db="EMBL/GenBank/DDBJ databases">
        <title>Draft genome of Mucuna pruriens seed.</title>
        <authorList>
            <person name="Nnadi N.E."/>
            <person name="Vos R."/>
            <person name="Hasami M.H."/>
            <person name="Devisetty U.K."/>
            <person name="Aguiy J.C."/>
        </authorList>
    </citation>
    <scope>NUCLEOTIDE SEQUENCE [LARGE SCALE GENOMIC DNA]</scope>
    <source>
        <strain evidence="2">JCA_2017</strain>
    </source>
</reference>
<evidence type="ECO:0000313" key="2">
    <source>
        <dbReference type="EMBL" id="RDY00329.1"/>
    </source>
</evidence>
<feature type="region of interest" description="Disordered" evidence="1">
    <location>
        <begin position="35"/>
        <end position="74"/>
    </location>
</feature>
<protein>
    <submittedName>
        <fullName evidence="2">Uncharacterized protein</fullName>
    </submittedName>
</protein>
<accession>A0A371HBZ4</accession>
<feature type="non-terminal residue" evidence="2">
    <location>
        <position position="1"/>
    </location>
</feature>
<dbReference type="Proteomes" id="UP000257109">
    <property type="component" value="Unassembled WGS sequence"/>
</dbReference>
<organism evidence="2 3">
    <name type="scientific">Mucuna pruriens</name>
    <name type="common">Velvet bean</name>
    <name type="synonym">Dolichos pruriens</name>
    <dbReference type="NCBI Taxonomy" id="157652"/>
    <lineage>
        <taxon>Eukaryota</taxon>
        <taxon>Viridiplantae</taxon>
        <taxon>Streptophyta</taxon>
        <taxon>Embryophyta</taxon>
        <taxon>Tracheophyta</taxon>
        <taxon>Spermatophyta</taxon>
        <taxon>Magnoliopsida</taxon>
        <taxon>eudicotyledons</taxon>
        <taxon>Gunneridae</taxon>
        <taxon>Pentapetalae</taxon>
        <taxon>rosids</taxon>
        <taxon>fabids</taxon>
        <taxon>Fabales</taxon>
        <taxon>Fabaceae</taxon>
        <taxon>Papilionoideae</taxon>
        <taxon>50 kb inversion clade</taxon>
        <taxon>NPAAA clade</taxon>
        <taxon>indigoferoid/millettioid clade</taxon>
        <taxon>Phaseoleae</taxon>
        <taxon>Mucuna</taxon>
    </lineage>
</organism>
<evidence type="ECO:0000313" key="3">
    <source>
        <dbReference type="Proteomes" id="UP000257109"/>
    </source>
</evidence>